<feature type="transmembrane region" description="Helical" evidence="8">
    <location>
        <begin position="146"/>
        <end position="165"/>
    </location>
</feature>
<feature type="transmembrane region" description="Helical" evidence="8">
    <location>
        <begin position="185"/>
        <end position="205"/>
    </location>
</feature>
<feature type="transmembrane region" description="Helical" evidence="8">
    <location>
        <begin position="217"/>
        <end position="240"/>
    </location>
</feature>
<dbReference type="Pfam" id="PF03845">
    <property type="entry name" value="Spore_permease"/>
    <property type="match status" value="1"/>
</dbReference>
<evidence type="ECO:0000256" key="4">
    <source>
        <dbReference type="ARBA" id="ARBA00022544"/>
    </source>
</evidence>
<evidence type="ECO:0000256" key="3">
    <source>
        <dbReference type="ARBA" id="ARBA00022448"/>
    </source>
</evidence>
<feature type="transmembrane region" description="Helical" evidence="8">
    <location>
        <begin position="121"/>
        <end position="139"/>
    </location>
</feature>
<sequence>MKAILSADITTLQFACLISGFQISIAYLPLPRLLAEGAGTDGWMTIIVLWLLSVIASICAVRLMRRLPEGTVLDLISKRIGKWAGKTAAFVFFVYFAAMAYDGFVRTTNITRSWLLPETKVYVMLVLLLIPAYAIVKGGPLLAGRYAEFVFLITCWTPLIFLYPLKDAHWLNLLPMFKEGILPVLTGVNHVLFSFVGFAATLFLYPNLKHKQYAVRGVLLANTLTAALYIWITIICFVYFSPDEITEFNQPVISMLKTIEFRVMERIEVPFIAFYLLIYSMIWIPASYLTVFCSDWLLGTGSIHRHLQFFFVLLVVSSFFYFPSFNQNENLETQLGNAGAVLEYIVPAVLLFFFWAQDKLQRRA</sequence>
<dbReference type="RefSeq" id="WP_204605762.1">
    <property type="nucleotide sequence ID" value="NZ_JBHSED010000017.1"/>
</dbReference>
<organism evidence="9 10">
    <name type="scientific">Cohnella boryungensis</name>
    <dbReference type="NCBI Taxonomy" id="768479"/>
    <lineage>
        <taxon>Bacteria</taxon>
        <taxon>Bacillati</taxon>
        <taxon>Bacillota</taxon>
        <taxon>Bacilli</taxon>
        <taxon>Bacillales</taxon>
        <taxon>Paenibacillaceae</taxon>
        <taxon>Cohnella</taxon>
    </lineage>
</organism>
<accession>A0ABV8S8W3</accession>
<keyword evidence="10" id="KW-1185">Reference proteome</keyword>
<gene>
    <name evidence="9" type="ORF">ACFO1S_11295</name>
</gene>
<feature type="transmembrane region" description="Helical" evidence="8">
    <location>
        <begin position="335"/>
        <end position="356"/>
    </location>
</feature>
<evidence type="ECO:0000256" key="6">
    <source>
        <dbReference type="ARBA" id="ARBA00022989"/>
    </source>
</evidence>
<comment type="caution">
    <text evidence="9">The sequence shown here is derived from an EMBL/GenBank/DDBJ whole genome shotgun (WGS) entry which is preliminary data.</text>
</comment>
<evidence type="ECO:0000256" key="5">
    <source>
        <dbReference type="ARBA" id="ARBA00022692"/>
    </source>
</evidence>
<dbReference type="PANTHER" id="PTHR34975:SF2">
    <property type="entry name" value="SPORE GERMINATION PROTEIN A2"/>
    <property type="match status" value="1"/>
</dbReference>
<evidence type="ECO:0000256" key="8">
    <source>
        <dbReference type="SAM" id="Phobius"/>
    </source>
</evidence>
<dbReference type="Gene3D" id="1.20.1740.10">
    <property type="entry name" value="Amino acid/polyamine transporter I"/>
    <property type="match status" value="1"/>
</dbReference>
<reference evidence="10" key="1">
    <citation type="journal article" date="2019" name="Int. J. Syst. Evol. Microbiol.">
        <title>The Global Catalogue of Microorganisms (GCM) 10K type strain sequencing project: providing services to taxonomists for standard genome sequencing and annotation.</title>
        <authorList>
            <consortium name="The Broad Institute Genomics Platform"/>
            <consortium name="The Broad Institute Genome Sequencing Center for Infectious Disease"/>
            <person name="Wu L."/>
            <person name="Ma J."/>
        </authorList>
    </citation>
    <scope>NUCLEOTIDE SEQUENCE [LARGE SCALE GENOMIC DNA]</scope>
    <source>
        <strain evidence="10">CGMCC 4.1641</strain>
    </source>
</reference>
<dbReference type="Proteomes" id="UP001595755">
    <property type="component" value="Unassembled WGS sequence"/>
</dbReference>
<comment type="subcellular location">
    <subcellularLocation>
        <location evidence="1">Membrane</location>
        <topology evidence="1">Multi-pass membrane protein</topology>
    </subcellularLocation>
</comment>
<dbReference type="PANTHER" id="PTHR34975">
    <property type="entry name" value="SPORE GERMINATION PROTEIN A2"/>
    <property type="match status" value="1"/>
</dbReference>
<comment type="similarity">
    <text evidence="2">Belongs to the amino acid-polyamine-organocation (APC) superfamily. Spore germination protein (SGP) (TC 2.A.3.9) family.</text>
</comment>
<name>A0ABV8S8W3_9BACL</name>
<feature type="transmembrane region" description="Helical" evidence="8">
    <location>
        <begin position="12"/>
        <end position="30"/>
    </location>
</feature>
<evidence type="ECO:0000313" key="10">
    <source>
        <dbReference type="Proteomes" id="UP001595755"/>
    </source>
</evidence>
<evidence type="ECO:0000256" key="7">
    <source>
        <dbReference type="ARBA" id="ARBA00023136"/>
    </source>
</evidence>
<proteinExistence type="inferred from homology"/>
<dbReference type="EMBL" id="JBHSED010000017">
    <property type="protein sequence ID" value="MFC4304024.1"/>
    <property type="molecule type" value="Genomic_DNA"/>
</dbReference>
<keyword evidence="4" id="KW-0309">Germination</keyword>
<evidence type="ECO:0000256" key="2">
    <source>
        <dbReference type="ARBA" id="ARBA00007998"/>
    </source>
</evidence>
<protein>
    <submittedName>
        <fullName evidence="9">Endospore germination permease</fullName>
    </submittedName>
</protein>
<dbReference type="InterPro" id="IPR004761">
    <property type="entry name" value="Spore_GerAB"/>
</dbReference>
<keyword evidence="5 8" id="KW-0812">Transmembrane</keyword>
<dbReference type="NCBIfam" id="TIGR00912">
    <property type="entry name" value="2A0309"/>
    <property type="match status" value="1"/>
</dbReference>
<evidence type="ECO:0000313" key="9">
    <source>
        <dbReference type="EMBL" id="MFC4304024.1"/>
    </source>
</evidence>
<feature type="transmembrane region" description="Helical" evidence="8">
    <location>
        <begin position="272"/>
        <end position="294"/>
    </location>
</feature>
<evidence type="ECO:0000256" key="1">
    <source>
        <dbReference type="ARBA" id="ARBA00004141"/>
    </source>
</evidence>
<keyword evidence="7 8" id="KW-0472">Membrane</keyword>
<keyword evidence="6 8" id="KW-1133">Transmembrane helix</keyword>
<feature type="transmembrane region" description="Helical" evidence="8">
    <location>
        <begin position="42"/>
        <end position="63"/>
    </location>
</feature>
<feature type="transmembrane region" description="Helical" evidence="8">
    <location>
        <begin position="306"/>
        <end position="323"/>
    </location>
</feature>
<feature type="transmembrane region" description="Helical" evidence="8">
    <location>
        <begin position="83"/>
        <end position="101"/>
    </location>
</feature>
<keyword evidence="3" id="KW-0813">Transport</keyword>